<reference evidence="1 2" key="1">
    <citation type="submission" date="2021-06" db="EMBL/GenBank/DDBJ databases">
        <title>Caerostris extrusa draft genome.</title>
        <authorList>
            <person name="Kono N."/>
            <person name="Arakawa K."/>
        </authorList>
    </citation>
    <scope>NUCLEOTIDE SEQUENCE [LARGE SCALE GENOMIC DNA]</scope>
</reference>
<organism evidence="1 2">
    <name type="scientific">Caerostris extrusa</name>
    <name type="common">Bark spider</name>
    <name type="synonym">Caerostris bankana</name>
    <dbReference type="NCBI Taxonomy" id="172846"/>
    <lineage>
        <taxon>Eukaryota</taxon>
        <taxon>Metazoa</taxon>
        <taxon>Ecdysozoa</taxon>
        <taxon>Arthropoda</taxon>
        <taxon>Chelicerata</taxon>
        <taxon>Arachnida</taxon>
        <taxon>Araneae</taxon>
        <taxon>Araneomorphae</taxon>
        <taxon>Entelegynae</taxon>
        <taxon>Araneoidea</taxon>
        <taxon>Araneidae</taxon>
        <taxon>Caerostris</taxon>
    </lineage>
</organism>
<name>A0AAV4XCK9_CAEEX</name>
<keyword evidence="2" id="KW-1185">Reference proteome</keyword>
<sequence>MIVSAFVSGLPVLFYPSGFGVVRKQFSPLIGERNACSSVNLMLLKRKLELFRLIYWTPAGLRRGPFVSGFLFFFPILRISELSENCSPRLSASETPAAVSNLMLFGEETRAFSSYILEACGSQTRVDFSLQMPFISCARG</sequence>
<gene>
    <name evidence="1" type="ORF">CEXT_320481</name>
</gene>
<evidence type="ECO:0000313" key="2">
    <source>
        <dbReference type="Proteomes" id="UP001054945"/>
    </source>
</evidence>
<protein>
    <submittedName>
        <fullName evidence="1">Uncharacterized protein</fullName>
    </submittedName>
</protein>
<dbReference type="AlphaFoldDB" id="A0AAV4XCK9"/>
<evidence type="ECO:0000313" key="1">
    <source>
        <dbReference type="EMBL" id="GIY91534.1"/>
    </source>
</evidence>
<proteinExistence type="predicted"/>
<comment type="caution">
    <text evidence="1">The sequence shown here is derived from an EMBL/GenBank/DDBJ whole genome shotgun (WGS) entry which is preliminary data.</text>
</comment>
<dbReference type="EMBL" id="BPLR01017427">
    <property type="protein sequence ID" value="GIY91534.1"/>
    <property type="molecule type" value="Genomic_DNA"/>
</dbReference>
<dbReference type="Proteomes" id="UP001054945">
    <property type="component" value="Unassembled WGS sequence"/>
</dbReference>
<accession>A0AAV4XCK9</accession>